<dbReference type="EnsemblMetazoa" id="G21947.1">
    <property type="protein sequence ID" value="G21947.1:cds"/>
    <property type="gene ID" value="G21947"/>
</dbReference>
<accession>A0A8W8K0Z6</accession>
<evidence type="ECO:0000313" key="1">
    <source>
        <dbReference type="EnsemblMetazoa" id="G21947.1:cds"/>
    </source>
</evidence>
<reference evidence="1" key="1">
    <citation type="submission" date="2022-08" db="UniProtKB">
        <authorList>
            <consortium name="EnsemblMetazoa"/>
        </authorList>
    </citation>
    <scope>IDENTIFICATION</scope>
    <source>
        <strain evidence="1">05x7-T-G4-1.051#20</strain>
    </source>
</reference>
<evidence type="ECO:0000313" key="2">
    <source>
        <dbReference type="Proteomes" id="UP000005408"/>
    </source>
</evidence>
<dbReference type="Proteomes" id="UP000005408">
    <property type="component" value="Unassembled WGS sequence"/>
</dbReference>
<proteinExistence type="predicted"/>
<name>A0A8W8K0Z6_MAGGI</name>
<sequence length="139" mass="15881">MRHRRSKKTRETHIKITKQINGCNMTQGTRDRFKSLPDIEWLPPYFLTPRTAPGGIHLKKVVFLGYTDMAAAGSRALFGLSMGKEYESVDIRGLESVEMVCRRAEPEEATERKLEAVQILHCKYEELNEPSTKLCDVTP</sequence>
<keyword evidence="2" id="KW-1185">Reference proteome</keyword>
<protein>
    <submittedName>
        <fullName evidence="1">Uncharacterized protein</fullName>
    </submittedName>
</protein>
<dbReference type="AlphaFoldDB" id="A0A8W8K0Z6"/>
<organism evidence="1 2">
    <name type="scientific">Magallana gigas</name>
    <name type="common">Pacific oyster</name>
    <name type="synonym">Crassostrea gigas</name>
    <dbReference type="NCBI Taxonomy" id="29159"/>
    <lineage>
        <taxon>Eukaryota</taxon>
        <taxon>Metazoa</taxon>
        <taxon>Spiralia</taxon>
        <taxon>Lophotrochozoa</taxon>
        <taxon>Mollusca</taxon>
        <taxon>Bivalvia</taxon>
        <taxon>Autobranchia</taxon>
        <taxon>Pteriomorphia</taxon>
        <taxon>Ostreida</taxon>
        <taxon>Ostreoidea</taxon>
        <taxon>Ostreidae</taxon>
        <taxon>Magallana</taxon>
    </lineage>
</organism>